<organism evidence="1 2">
    <name type="scientific">Entamoeba nuttalli</name>
    <dbReference type="NCBI Taxonomy" id="412467"/>
    <lineage>
        <taxon>Eukaryota</taxon>
        <taxon>Amoebozoa</taxon>
        <taxon>Evosea</taxon>
        <taxon>Archamoebae</taxon>
        <taxon>Mastigamoebida</taxon>
        <taxon>Entamoebidae</taxon>
        <taxon>Entamoeba</taxon>
    </lineage>
</organism>
<evidence type="ECO:0000313" key="1">
    <source>
        <dbReference type="EMBL" id="GAB1219010.1"/>
    </source>
</evidence>
<dbReference type="Proteomes" id="UP001628156">
    <property type="component" value="Unassembled WGS sequence"/>
</dbReference>
<name>A0ABQ0D829_9EUKA</name>
<reference evidence="1 2" key="1">
    <citation type="journal article" date="2019" name="PLoS Negl. Trop. Dis.">
        <title>Whole genome sequencing of Entamoeba nuttalli reveals mammalian host-related molecular signatures and a novel octapeptide-repeat surface protein.</title>
        <authorList>
            <person name="Tanaka M."/>
            <person name="Makiuchi T."/>
            <person name="Komiyama T."/>
            <person name="Shiina T."/>
            <person name="Osaki K."/>
            <person name="Tachibana H."/>
        </authorList>
    </citation>
    <scope>NUCLEOTIDE SEQUENCE [LARGE SCALE GENOMIC DNA]</scope>
    <source>
        <strain evidence="1 2">P19-061405</strain>
    </source>
</reference>
<accession>A0ABQ0D829</accession>
<comment type="caution">
    <text evidence="1">The sequence shown here is derived from an EMBL/GenBank/DDBJ whole genome shotgun (WGS) entry which is preliminary data.</text>
</comment>
<keyword evidence="2" id="KW-1185">Reference proteome</keyword>
<protein>
    <submittedName>
        <fullName evidence="1">Uncharacterized protein</fullName>
    </submittedName>
</protein>
<evidence type="ECO:0000313" key="2">
    <source>
        <dbReference type="Proteomes" id="UP001628156"/>
    </source>
</evidence>
<proteinExistence type="predicted"/>
<gene>
    <name evidence="1" type="ORF">ENUP19_0011G0010</name>
</gene>
<dbReference type="EMBL" id="BAAFRS010000011">
    <property type="protein sequence ID" value="GAB1219010.1"/>
    <property type="molecule type" value="Genomic_DNA"/>
</dbReference>
<sequence length="69" mass="8101">MRVRMMITRVPWSMTCVGLSDYDIIIPDYSTPNNSQNPNENNTFMVIDNNNEREMSFDSFIDDNYSNLL</sequence>